<gene>
    <name evidence="1" type="ORF">SAMN04488514_11837</name>
</gene>
<dbReference type="Proteomes" id="UP000199440">
    <property type="component" value="Unassembled WGS sequence"/>
</dbReference>
<evidence type="ECO:0008006" key="3">
    <source>
        <dbReference type="Google" id="ProtNLM"/>
    </source>
</evidence>
<dbReference type="EMBL" id="FNGV01000018">
    <property type="protein sequence ID" value="SDM96765.1"/>
    <property type="molecule type" value="Genomic_DNA"/>
</dbReference>
<accession>A0A1G9XKP6</accession>
<dbReference type="InterPro" id="IPR032577">
    <property type="entry name" value="DUF4920"/>
</dbReference>
<dbReference type="Pfam" id="PF16267">
    <property type="entry name" value="DUF4920"/>
    <property type="match status" value="1"/>
</dbReference>
<dbReference type="RefSeq" id="WP_089895175.1">
    <property type="nucleotide sequence ID" value="NZ_FNGV01000018.1"/>
</dbReference>
<evidence type="ECO:0000313" key="1">
    <source>
        <dbReference type="EMBL" id="SDM96765.1"/>
    </source>
</evidence>
<reference evidence="2" key="1">
    <citation type="submission" date="2016-10" db="EMBL/GenBank/DDBJ databases">
        <authorList>
            <person name="Varghese N."/>
            <person name="Submissions S."/>
        </authorList>
    </citation>
    <scope>NUCLEOTIDE SEQUENCE [LARGE SCALE GENOMIC DNA]</scope>
    <source>
        <strain evidence="2">DSM 19886</strain>
    </source>
</reference>
<keyword evidence="2" id="KW-1185">Reference proteome</keyword>
<name>A0A1G9XKP6_9FLAO</name>
<sequence>MRDFTIFLLVLLIFFSCVGQETKKALNSVSNITGNFSSFGEKIQADAYVSSVVMSEKYASLAINDTVASKFYGQVIDVCQAKGCWMRLQLNDSSTTMVRFKDYGFFMPKDIAGKTVIVNGLAFVEEMTVADQQHYATDAGKSKEEIAQITESKKMYGFEANGVLLKK</sequence>
<organism evidence="1 2">
    <name type="scientific">Kriegella aquimaris</name>
    <dbReference type="NCBI Taxonomy" id="192904"/>
    <lineage>
        <taxon>Bacteria</taxon>
        <taxon>Pseudomonadati</taxon>
        <taxon>Bacteroidota</taxon>
        <taxon>Flavobacteriia</taxon>
        <taxon>Flavobacteriales</taxon>
        <taxon>Flavobacteriaceae</taxon>
        <taxon>Kriegella</taxon>
    </lineage>
</organism>
<protein>
    <recommendedName>
        <fullName evidence="3">DUF4920 domain-containing protein</fullName>
    </recommendedName>
</protein>
<evidence type="ECO:0000313" key="2">
    <source>
        <dbReference type="Proteomes" id="UP000199440"/>
    </source>
</evidence>
<dbReference type="OrthoDB" id="129527at2"/>
<dbReference type="STRING" id="192904.SAMN04488514_11837"/>
<proteinExistence type="predicted"/>
<dbReference type="AlphaFoldDB" id="A0A1G9XKP6"/>
<dbReference type="PROSITE" id="PS51257">
    <property type="entry name" value="PROKAR_LIPOPROTEIN"/>
    <property type="match status" value="1"/>
</dbReference>